<accession>A0A6L3ZHK0</accession>
<evidence type="ECO:0000259" key="1">
    <source>
        <dbReference type="Pfam" id="PF12867"/>
    </source>
</evidence>
<dbReference type="Proteomes" id="UP000484164">
    <property type="component" value="Unassembled WGS sequence"/>
</dbReference>
<proteinExistence type="predicted"/>
<dbReference type="EMBL" id="WBVQ01000001">
    <property type="protein sequence ID" value="KAB2817068.1"/>
    <property type="molecule type" value="Genomic_DNA"/>
</dbReference>
<evidence type="ECO:0000313" key="3">
    <source>
        <dbReference type="Proteomes" id="UP000484164"/>
    </source>
</evidence>
<organism evidence="2 3">
    <name type="scientific">Phaeocystidibacter marisrubri</name>
    <dbReference type="NCBI Taxonomy" id="1577780"/>
    <lineage>
        <taxon>Bacteria</taxon>
        <taxon>Pseudomonadati</taxon>
        <taxon>Bacteroidota</taxon>
        <taxon>Flavobacteriia</taxon>
        <taxon>Flavobacteriales</taxon>
        <taxon>Phaeocystidibacteraceae</taxon>
        <taxon>Phaeocystidibacter</taxon>
    </lineage>
</organism>
<feature type="domain" description="DinB-like" evidence="1">
    <location>
        <begin position="27"/>
        <end position="184"/>
    </location>
</feature>
<dbReference type="AlphaFoldDB" id="A0A6L3ZHK0"/>
<dbReference type="RefSeq" id="WP_151691639.1">
    <property type="nucleotide sequence ID" value="NZ_BMGX01000002.1"/>
</dbReference>
<evidence type="ECO:0000313" key="2">
    <source>
        <dbReference type="EMBL" id="KAB2817068.1"/>
    </source>
</evidence>
<dbReference type="Gene3D" id="1.20.120.450">
    <property type="entry name" value="dinb family like domain"/>
    <property type="match status" value="1"/>
</dbReference>
<dbReference type="InterPro" id="IPR034660">
    <property type="entry name" value="DinB/YfiT-like"/>
</dbReference>
<dbReference type="OrthoDB" id="1524454at2"/>
<protein>
    <submittedName>
        <fullName evidence="2">DinB family protein</fullName>
    </submittedName>
</protein>
<keyword evidence="3" id="KW-1185">Reference proteome</keyword>
<comment type="caution">
    <text evidence="2">The sequence shown here is derived from an EMBL/GenBank/DDBJ whole genome shotgun (WGS) entry which is preliminary data.</text>
</comment>
<dbReference type="SUPFAM" id="SSF109854">
    <property type="entry name" value="DinB/YfiT-like putative metalloenzymes"/>
    <property type="match status" value="1"/>
</dbReference>
<name>A0A6L3ZHK0_9FLAO</name>
<sequence length="192" mass="22575">MTQHEFGQRIIDDLQQLQKQIETSFYYLEAEQLNAKPSEEQWSILQCIEHINLTNEQYIKAFRRAEEKANSADRAQSSYKMGWIGKLMSNAMRPKNGVIRYKMKTFDSLVPLNQKDPKARLVEHVVFEKFSQDCAELERLIKATEDYNWNRIKVQTLLGKWLKLKLGDAYAFVLAHSQRHVEQAMKLSAEMF</sequence>
<reference evidence="2 3" key="1">
    <citation type="submission" date="2019-10" db="EMBL/GenBank/DDBJ databases">
        <title>Genome sequence of Phaeocystidibacter marisrubri JCM30614 (type strain).</title>
        <authorList>
            <person name="Bowman J.P."/>
        </authorList>
    </citation>
    <scope>NUCLEOTIDE SEQUENCE [LARGE SCALE GENOMIC DNA]</scope>
    <source>
        <strain evidence="2 3">JCM 30614</strain>
    </source>
</reference>
<gene>
    <name evidence="2" type="ORF">F8C82_01340</name>
</gene>
<dbReference type="Pfam" id="PF12867">
    <property type="entry name" value="DinB_2"/>
    <property type="match status" value="1"/>
</dbReference>
<dbReference type="InterPro" id="IPR024775">
    <property type="entry name" value="DinB-like"/>
</dbReference>